<dbReference type="Pfam" id="PF24341">
    <property type="entry name" value="OB_DEPS-1_6th"/>
    <property type="match status" value="1"/>
</dbReference>
<protein>
    <submittedName>
        <fullName evidence="6">Alpha-mannosidase</fullName>
    </submittedName>
</protein>
<dbReference type="Pfam" id="PF24342">
    <property type="entry name" value="OB_DEPS-1_2nd"/>
    <property type="match status" value="1"/>
</dbReference>
<dbReference type="OrthoDB" id="5806136at2759"/>
<evidence type="ECO:0000259" key="3">
    <source>
        <dbReference type="Pfam" id="PF24342"/>
    </source>
</evidence>
<dbReference type="InterPro" id="IPR057139">
    <property type="entry name" value="OB_DEPS-1_1st"/>
</dbReference>
<feature type="domain" description="P-granule-associated protein DEPS-1 first OB-fold" evidence="4">
    <location>
        <begin position="5"/>
        <end position="93"/>
    </location>
</feature>
<dbReference type="AlphaFoldDB" id="A0A7I4YK35"/>
<keyword evidence="5" id="KW-1185">Reference proteome</keyword>
<dbReference type="Pfam" id="PF24343">
    <property type="entry name" value="OB_DEPS-1_1st"/>
    <property type="match status" value="1"/>
</dbReference>
<dbReference type="InterPro" id="IPR057143">
    <property type="entry name" value="OB_DEPS-1_2nd"/>
</dbReference>
<evidence type="ECO:0000313" key="6">
    <source>
        <dbReference type="WBParaSite" id="HCON_00112090-00001"/>
    </source>
</evidence>
<reference evidence="6" key="1">
    <citation type="submission" date="2020-12" db="UniProtKB">
        <authorList>
            <consortium name="WormBaseParasite"/>
        </authorList>
    </citation>
    <scope>IDENTIFICATION</scope>
    <source>
        <strain evidence="6">MHco3</strain>
    </source>
</reference>
<proteinExistence type="predicted"/>
<sequence length="640" mass="72720">MRHVGLVISDTLVSQELIRNHVVEFVINEQNEYSHLLASVAEAAFRFEANGTLDLAFVKNQRRRAELPLLFGDVIEWSEADMKNNRVILKFRRMPELFEHRVYDQKFQVLVSGVVSPIDKFHFWSEYFPHVRLGMKSSEEVLPNVGVAAWLNLCTDEDGRFCVEFDSFERVEHEARIIAAAPWNRNNPKYTTLALPSHEDGLESQILLPDSLTERPQWQQEVFNLEGICTGKRLIFCRQLSSYEIVVALIKNAKESIPFGIGVSCEFSAVWNEYEKRFIVTKYKTKGLPSRLGSNGLLRTSVKAVENYPGLFKSDQFGLIDDPRGVLALLHLSAYKRSSVVVTLEDKPVYQSDMRFRIVDVQPDKAPKLEKWMEESEITIEDSEGVVVDAATVYSKDHGNIFFDVPEDLRSNLSPGKLVKFSAQYQHNIKRCIISKIVLLPEDEVPSVEKILSHDQEECQRVFLIEAMRPKYFRSCLESSVFGLVALGSHISLPRNKSSKFTVWVTRSVPETEAVRSARTPFMVLSIGDLEPPDYLLSPPVDVTSLIVPESPQEEPATVPEKPKKRDKNEIQAAMERLGLIGDKEPTIIHSAECTDTSCATDCPTMSAVMMLTEEVEDLWEMLSTKNPTFFTECVNKLFT</sequence>
<evidence type="ECO:0000313" key="5">
    <source>
        <dbReference type="Proteomes" id="UP000025227"/>
    </source>
</evidence>
<dbReference type="InterPro" id="IPR057144">
    <property type="entry name" value="OB_DEPS-1_6th"/>
</dbReference>
<feature type="domain" description="P-granule-associated protein DEPS-1 second OB-fold" evidence="3">
    <location>
        <begin position="97"/>
        <end position="174"/>
    </location>
</feature>
<organism evidence="5 6">
    <name type="scientific">Haemonchus contortus</name>
    <name type="common">Barber pole worm</name>
    <dbReference type="NCBI Taxonomy" id="6289"/>
    <lineage>
        <taxon>Eukaryota</taxon>
        <taxon>Metazoa</taxon>
        <taxon>Ecdysozoa</taxon>
        <taxon>Nematoda</taxon>
        <taxon>Chromadorea</taxon>
        <taxon>Rhabditida</taxon>
        <taxon>Rhabditina</taxon>
        <taxon>Rhabditomorpha</taxon>
        <taxon>Strongyloidea</taxon>
        <taxon>Trichostrongylidae</taxon>
        <taxon>Haemonchus</taxon>
    </lineage>
</organism>
<dbReference type="Pfam" id="PF24339">
    <property type="entry name" value="OB_DEPS-1_3rd"/>
    <property type="match status" value="1"/>
</dbReference>
<evidence type="ECO:0000259" key="1">
    <source>
        <dbReference type="Pfam" id="PF24339"/>
    </source>
</evidence>
<feature type="domain" description="P-granule-associated protein DEPS-1 third OB-fold" evidence="1">
    <location>
        <begin position="220"/>
        <end position="285"/>
    </location>
</feature>
<evidence type="ECO:0000259" key="4">
    <source>
        <dbReference type="Pfam" id="PF24343"/>
    </source>
</evidence>
<dbReference type="OMA" id="AWIRIET"/>
<feature type="domain" description="P-granule-associated protein DEPS-1 sixth OB-fold" evidence="2">
    <location>
        <begin position="460"/>
        <end position="529"/>
    </location>
</feature>
<dbReference type="WBParaSite" id="HCON_00112090-00001">
    <property type="protein sequence ID" value="HCON_00112090-00001"/>
    <property type="gene ID" value="HCON_00112090"/>
</dbReference>
<evidence type="ECO:0000259" key="2">
    <source>
        <dbReference type="Pfam" id="PF24341"/>
    </source>
</evidence>
<dbReference type="Proteomes" id="UP000025227">
    <property type="component" value="Unplaced"/>
</dbReference>
<dbReference type="InterPro" id="IPR057147">
    <property type="entry name" value="OB_DEPS-1_3rd"/>
</dbReference>
<accession>A0A7I4YK35</accession>
<name>A0A7I4YK35_HAECO</name>